<dbReference type="SUPFAM" id="SSF51905">
    <property type="entry name" value="FAD/NAD(P)-binding domain"/>
    <property type="match status" value="1"/>
</dbReference>
<dbReference type="Proteomes" id="UP000230750">
    <property type="component" value="Unassembled WGS sequence"/>
</dbReference>
<comment type="subunit">
    <text evidence="4">Interacts with COX5B; this interaction may contribute to localize PYROXD2 to the inner face of the inner mitochondrial membrane.</text>
</comment>
<keyword evidence="8" id="KW-1185">Reference proteome</keyword>
<name>A0A2G8K842_STIJA</name>
<protein>
    <recommendedName>
        <fullName evidence="5">Pyridine nucleotide-disulfide oxidoreductase domain-containing protein 2</fullName>
    </recommendedName>
</protein>
<comment type="caution">
    <text evidence="7">The sequence shown here is derived from an EMBL/GenBank/DDBJ whole genome shotgun (WGS) entry which is preliminary data.</text>
</comment>
<comment type="subcellular location">
    <subcellularLocation>
        <location evidence="1">Mitochondrion matrix</location>
    </subcellularLocation>
</comment>
<evidence type="ECO:0000313" key="7">
    <source>
        <dbReference type="EMBL" id="PIK44152.1"/>
    </source>
</evidence>
<reference evidence="7 8" key="1">
    <citation type="journal article" date="2017" name="PLoS Biol.">
        <title>The sea cucumber genome provides insights into morphological evolution and visceral regeneration.</title>
        <authorList>
            <person name="Zhang X."/>
            <person name="Sun L."/>
            <person name="Yuan J."/>
            <person name="Sun Y."/>
            <person name="Gao Y."/>
            <person name="Zhang L."/>
            <person name="Li S."/>
            <person name="Dai H."/>
            <person name="Hamel J.F."/>
            <person name="Liu C."/>
            <person name="Yu Y."/>
            <person name="Liu S."/>
            <person name="Lin W."/>
            <person name="Guo K."/>
            <person name="Jin S."/>
            <person name="Xu P."/>
            <person name="Storey K.B."/>
            <person name="Huan P."/>
            <person name="Zhang T."/>
            <person name="Zhou Y."/>
            <person name="Zhang J."/>
            <person name="Lin C."/>
            <person name="Li X."/>
            <person name="Xing L."/>
            <person name="Huo D."/>
            <person name="Sun M."/>
            <person name="Wang L."/>
            <person name="Mercier A."/>
            <person name="Li F."/>
            <person name="Yang H."/>
            <person name="Xiang J."/>
        </authorList>
    </citation>
    <scope>NUCLEOTIDE SEQUENCE [LARGE SCALE GENOMIC DNA]</scope>
    <source>
        <strain evidence="7">Shaxun</strain>
        <tissue evidence="7">Muscle</tissue>
    </source>
</reference>
<evidence type="ECO:0000256" key="1">
    <source>
        <dbReference type="ARBA" id="ARBA00004305"/>
    </source>
</evidence>
<organism evidence="7 8">
    <name type="scientific">Stichopus japonicus</name>
    <name type="common">Sea cucumber</name>
    <dbReference type="NCBI Taxonomy" id="307972"/>
    <lineage>
        <taxon>Eukaryota</taxon>
        <taxon>Metazoa</taxon>
        <taxon>Echinodermata</taxon>
        <taxon>Eleutherozoa</taxon>
        <taxon>Echinozoa</taxon>
        <taxon>Holothuroidea</taxon>
        <taxon>Aspidochirotacea</taxon>
        <taxon>Aspidochirotida</taxon>
        <taxon>Stichopodidae</taxon>
        <taxon>Apostichopus</taxon>
    </lineage>
</organism>
<dbReference type="GO" id="GO:0005759">
    <property type="term" value="C:mitochondrial matrix"/>
    <property type="evidence" value="ECO:0007669"/>
    <property type="project" value="UniProtKB-SubCell"/>
</dbReference>
<dbReference type="Pfam" id="PF01593">
    <property type="entry name" value="Amino_oxidase"/>
    <property type="match status" value="1"/>
</dbReference>
<proteinExistence type="inferred from homology"/>
<dbReference type="Gene3D" id="3.50.50.60">
    <property type="entry name" value="FAD/NAD(P)-binding domain"/>
    <property type="match status" value="2"/>
</dbReference>
<evidence type="ECO:0000313" key="8">
    <source>
        <dbReference type="Proteomes" id="UP000230750"/>
    </source>
</evidence>
<evidence type="ECO:0000256" key="5">
    <source>
        <dbReference type="ARBA" id="ARBA00040298"/>
    </source>
</evidence>
<dbReference type="PANTHER" id="PTHR10668">
    <property type="entry name" value="PHYTOENE DEHYDROGENASE"/>
    <property type="match status" value="1"/>
</dbReference>
<dbReference type="EMBL" id="MRZV01000796">
    <property type="protein sequence ID" value="PIK44152.1"/>
    <property type="molecule type" value="Genomic_DNA"/>
</dbReference>
<dbReference type="InterPro" id="IPR002937">
    <property type="entry name" value="Amino_oxidase"/>
</dbReference>
<dbReference type="OrthoDB" id="7777654at2759"/>
<dbReference type="InterPro" id="IPR036188">
    <property type="entry name" value="FAD/NAD-bd_sf"/>
</dbReference>
<gene>
    <name evidence="7" type="ORF">BSL78_19004</name>
</gene>
<dbReference type="AlphaFoldDB" id="A0A2G8K842"/>
<comment type="similarity">
    <text evidence="2">Belongs to the carotenoid/retinoid oxidoreductase family.</text>
</comment>
<comment type="function">
    <text evidence="3">Probable oxidoreductase that may play a role as regulator of mitochondrial function.</text>
</comment>
<evidence type="ECO:0000256" key="4">
    <source>
        <dbReference type="ARBA" id="ARBA00038825"/>
    </source>
</evidence>
<dbReference type="PANTHER" id="PTHR10668:SF103">
    <property type="entry name" value="PYRIDINE NUCLEOTIDE-DISULFIDE OXIDOREDUCTASE DOMAIN-CONTAINING PROTEIN 2"/>
    <property type="match status" value="1"/>
</dbReference>
<dbReference type="GO" id="GO:0016491">
    <property type="term" value="F:oxidoreductase activity"/>
    <property type="evidence" value="ECO:0007669"/>
    <property type="project" value="InterPro"/>
</dbReference>
<evidence type="ECO:0000256" key="3">
    <source>
        <dbReference type="ARBA" id="ARBA00037217"/>
    </source>
</evidence>
<evidence type="ECO:0000259" key="6">
    <source>
        <dbReference type="Pfam" id="PF01593"/>
    </source>
</evidence>
<accession>A0A2G8K842</accession>
<dbReference type="STRING" id="307972.A0A2G8K842"/>
<sequence length="597" mass="65257">MKYPPFTVQKILFGNKIRTVKSLGKPYWYLRLPWLQQCRPASGGDPLTKDYDVIIVGAGHNGLVASAYLQMAGLQTLVLERRHIIGGAAVTEEIIPGYKFSRCSYVLSLLRPHIYKDLELKKRGLKVYTRPHFAFTPLLEEPGQNGRPRSLLLGKDHESTYQQIAKFSKKDAEAFPEYEKYIAKLGEAIEPLLDMSPVDIQSLTEGTLRKRLKALPALRTLMQTGLALGKDIPAFYEILTAPAKKILDRWFESEPLKATIATDAVIGAMLTPDQPGSGYVLLHHVMGQIDGEKGAWGFVEGGMGSVSRCISEAALEHGATILTNKTVSSLLSDSDKKVCGVVLEDGTEIRSKAVLSNATPKVTFVDLLPTGLIPAELVQDLKGFDSTSPVTKINVAVNKLPNFTALPNVSENVPGPHHSCTIHLNCESMNMINEAYSSAMAGELPKRPMIELCIPSTVDPTLAPEGHHVLSFFTQYTPYHLSNGREWDEETKKAYADIVFDAVEQYAPGFKDSIVGADILPPPELERIFGLTGGNIFHGALSLDQLYLARPYPWCSSYRTPVKGLYLCGSGAHPGGGVMGAPGYNSAQIVKTDFAAM</sequence>
<feature type="domain" description="Amine oxidase" evidence="6">
    <location>
        <begin position="62"/>
        <end position="581"/>
    </location>
</feature>
<evidence type="ECO:0000256" key="2">
    <source>
        <dbReference type="ARBA" id="ARBA00006046"/>
    </source>
</evidence>